<dbReference type="GO" id="GO:0005507">
    <property type="term" value="F:copper ion binding"/>
    <property type="evidence" value="ECO:0007669"/>
    <property type="project" value="InterPro"/>
</dbReference>
<keyword evidence="2" id="KW-0732">Signal</keyword>
<organism evidence="3 4">
    <name type="scientific">Stenotrophomonas chelatiphaga</name>
    <dbReference type="NCBI Taxonomy" id="517011"/>
    <lineage>
        <taxon>Bacteria</taxon>
        <taxon>Pseudomonadati</taxon>
        <taxon>Pseudomonadota</taxon>
        <taxon>Gammaproteobacteria</taxon>
        <taxon>Lysobacterales</taxon>
        <taxon>Lysobacteraceae</taxon>
        <taxon>Stenotrophomonas</taxon>
    </lineage>
</organism>
<dbReference type="GO" id="GO:0006878">
    <property type="term" value="P:intracellular copper ion homeostasis"/>
    <property type="evidence" value="ECO:0007669"/>
    <property type="project" value="InterPro"/>
</dbReference>
<evidence type="ECO:0000313" key="4">
    <source>
        <dbReference type="Proteomes" id="UP000051386"/>
    </source>
</evidence>
<feature type="chain" id="PRO_5006394074" evidence="2">
    <location>
        <begin position="25"/>
        <end position="313"/>
    </location>
</feature>
<proteinExistence type="predicted"/>
<feature type="region of interest" description="Disordered" evidence="1">
    <location>
        <begin position="47"/>
        <end position="77"/>
    </location>
</feature>
<dbReference type="EMBL" id="LDJK01000085">
    <property type="protein sequence ID" value="KRG69533.1"/>
    <property type="molecule type" value="Genomic_DNA"/>
</dbReference>
<dbReference type="RefSeq" id="WP_057687325.1">
    <property type="nucleotide sequence ID" value="NZ_LDJK01000085.1"/>
</dbReference>
<feature type="compositionally biased region" description="Basic and acidic residues" evidence="1">
    <location>
        <begin position="47"/>
        <end position="73"/>
    </location>
</feature>
<comment type="caution">
    <text evidence="3">The sequence shown here is derived from an EMBL/GenBank/DDBJ whole genome shotgun (WGS) entry which is preliminary data.</text>
</comment>
<feature type="signal peptide" evidence="2">
    <location>
        <begin position="1"/>
        <end position="24"/>
    </location>
</feature>
<sequence>MSVCLNLARSALGLAMLAALPALAQSHDHHVAPAAPELDHAKMDHSTMDHSTMDHSKMDHAGREHAPSNHAQHDAAGLPREPIPAVTDADRAAAFPVIDHAAMQHAPSINSLLLVDRLEHWDGRHGTGQAWEATGWIGGDINRVWLRSEGERSGGRTDAADLEVLYGRSISPWWDVLAGVKQDFRPADARTWAALGIQGLAPYKFETSATLYAGSGGQLMATAEVEYEVLLSNRLILQPMVEATLAARDEPAQRIGRGLNKVEAGLRLRYEFSRRFAPYIGISHERLFGATADHADDSHVRDTRWVAGVRMWF</sequence>
<dbReference type="AlphaFoldDB" id="A0A0R0CI17"/>
<evidence type="ECO:0000256" key="1">
    <source>
        <dbReference type="SAM" id="MobiDB-lite"/>
    </source>
</evidence>
<gene>
    <name evidence="3" type="ORF">ABB28_15805</name>
</gene>
<dbReference type="GO" id="GO:0009279">
    <property type="term" value="C:cell outer membrane"/>
    <property type="evidence" value="ECO:0007669"/>
    <property type="project" value="InterPro"/>
</dbReference>
<evidence type="ECO:0000313" key="3">
    <source>
        <dbReference type="EMBL" id="KRG69533.1"/>
    </source>
</evidence>
<dbReference type="Proteomes" id="UP000051386">
    <property type="component" value="Unassembled WGS sequence"/>
</dbReference>
<reference evidence="3 4" key="1">
    <citation type="submission" date="2015-05" db="EMBL/GenBank/DDBJ databases">
        <title>Genome sequencing and analysis of members of genus Stenotrophomonas.</title>
        <authorList>
            <person name="Patil P.P."/>
            <person name="Midha S."/>
            <person name="Patil P.B."/>
        </authorList>
    </citation>
    <scope>NUCLEOTIDE SEQUENCE [LARGE SCALE GENOMIC DNA]</scope>
    <source>
        <strain evidence="3 4">DSM 21508</strain>
    </source>
</reference>
<protein>
    <submittedName>
        <fullName evidence="3">Copper resistance protein CopB</fullName>
    </submittedName>
</protein>
<dbReference type="Pfam" id="PF05275">
    <property type="entry name" value="CopB"/>
    <property type="match status" value="1"/>
</dbReference>
<accession>A0A0R0CI17</accession>
<name>A0A0R0CI17_9GAMM</name>
<keyword evidence="4" id="KW-1185">Reference proteome</keyword>
<dbReference type="InterPro" id="IPR007939">
    <property type="entry name" value="Cu-R_B_prcur"/>
</dbReference>
<dbReference type="PATRIC" id="fig|517011.3.peg.3346"/>
<evidence type="ECO:0000256" key="2">
    <source>
        <dbReference type="SAM" id="SignalP"/>
    </source>
</evidence>